<dbReference type="AlphaFoldDB" id="A0AAV5J480"/>
<proteinExistence type="predicted"/>
<gene>
    <name evidence="1" type="ORF">SLEP1_g19896</name>
</gene>
<name>A0AAV5J480_9ROSI</name>
<organism evidence="1 2">
    <name type="scientific">Rubroshorea leprosula</name>
    <dbReference type="NCBI Taxonomy" id="152421"/>
    <lineage>
        <taxon>Eukaryota</taxon>
        <taxon>Viridiplantae</taxon>
        <taxon>Streptophyta</taxon>
        <taxon>Embryophyta</taxon>
        <taxon>Tracheophyta</taxon>
        <taxon>Spermatophyta</taxon>
        <taxon>Magnoliopsida</taxon>
        <taxon>eudicotyledons</taxon>
        <taxon>Gunneridae</taxon>
        <taxon>Pentapetalae</taxon>
        <taxon>rosids</taxon>
        <taxon>malvids</taxon>
        <taxon>Malvales</taxon>
        <taxon>Dipterocarpaceae</taxon>
        <taxon>Rubroshorea</taxon>
    </lineage>
</organism>
<sequence>MCLDQNLVPVNVNFMGSGHILVEENVSFSYENIEERKGRNDFKRSWSSENLQGEDSEEVNVGAENGYPRSLPNHFLLKMYTHFASKTSLNNDKSWQK</sequence>
<dbReference type="EMBL" id="BPVZ01000028">
    <property type="protein sequence ID" value="GKV08232.1"/>
    <property type="molecule type" value="Genomic_DNA"/>
</dbReference>
<evidence type="ECO:0000313" key="2">
    <source>
        <dbReference type="Proteomes" id="UP001054252"/>
    </source>
</evidence>
<dbReference type="Proteomes" id="UP001054252">
    <property type="component" value="Unassembled WGS sequence"/>
</dbReference>
<comment type="caution">
    <text evidence="1">The sequence shown here is derived from an EMBL/GenBank/DDBJ whole genome shotgun (WGS) entry which is preliminary data.</text>
</comment>
<evidence type="ECO:0000313" key="1">
    <source>
        <dbReference type="EMBL" id="GKV08232.1"/>
    </source>
</evidence>
<keyword evidence="2" id="KW-1185">Reference proteome</keyword>
<reference evidence="1 2" key="1">
    <citation type="journal article" date="2021" name="Commun. Biol.">
        <title>The genome of Shorea leprosula (Dipterocarpaceae) highlights the ecological relevance of drought in aseasonal tropical rainforests.</title>
        <authorList>
            <person name="Ng K.K.S."/>
            <person name="Kobayashi M.J."/>
            <person name="Fawcett J.A."/>
            <person name="Hatakeyama M."/>
            <person name="Paape T."/>
            <person name="Ng C.H."/>
            <person name="Ang C.C."/>
            <person name="Tnah L.H."/>
            <person name="Lee C.T."/>
            <person name="Nishiyama T."/>
            <person name="Sese J."/>
            <person name="O'Brien M.J."/>
            <person name="Copetti D."/>
            <person name="Mohd Noor M.I."/>
            <person name="Ong R.C."/>
            <person name="Putra M."/>
            <person name="Sireger I.Z."/>
            <person name="Indrioko S."/>
            <person name="Kosugi Y."/>
            <person name="Izuno A."/>
            <person name="Isagi Y."/>
            <person name="Lee S.L."/>
            <person name="Shimizu K.K."/>
        </authorList>
    </citation>
    <scope>NUCLEOTIDE SEQUENCE [LARGE SCALE GENOMIC DNA]</scope>
    <source>
        <strain evidence="1">214</strain>
    </source>
</reference>
<protein>
    <submittedName>
        <fullName evidence="1">Uncharacterized protein</fullName>
    </submittedName>
</protein>
<accession>A0AAV5J480</accession>